<dbReference type="AlphaFoldDB" id="A0A382HNN6"/>
<dbReference type="PANTHER" id="PTHR39328">
    <property type="entry name" value="BLL2871 PROTEIN"/>
    <property type="match status" value="1"/>
</dbReference>
<dbReference type="Pfam" id="PF06267">
    <property type="entry name" value="DUF1028"/>
    <property type="match status" value="1"/>
</dbReference>
<dbReference type="InterPro" id="IPR010430">
    <property type="entry name" value="DUF1028"/>
</dbReference>
<dbReference type="EMBL" id="UINC01062402">
    <property type="protein sequence ID" value="SVB88994.1"/>
    <property type="molecule type" value="Genomic_DNA"/>
</dbReference>
<name>A0A382HNN6_9ZZZZ</name>
<accession>A0A382HNN6</accession>
<proteinExistence type="predicted"/>
<protein>
    <submittedName>
        <fullName evidence="1">Uncharacterized protein</fullName>
    </submittedName>
</protein>
<evidence type="ECO:0000313" key="1">
    <source>
        <dbReference type="EMBL" id="SVB88994.1"/>
    </source>
</evidence>
<gene>
    <name evidence="1" type="ORF">METZ01_LOCUS241848</name>
</gene>
<reference evidence="1" key="1">
    <citation type="submission" date="2018-05" db="EMBL/GenBank/DDBJ databases">
        <authorList>
            <person name="Lanie J.A."/>
            <person name="Ng W.-L."/>
            <person name="Kazmierczak K.M."/>
            <person name="Andrzejewski T.M."/>
            <person name="Davidsen T.M."/>
            <person name="Wayne K.J."/>
            <person name="Tettelin H."/>
            <person name="Glass J.I."/>
            <person name="Rusch D."/>
            <person name="Podicherti R."/>
            <person name="Tsui H.-C.T."/>
            <person name="Winkler M.E."/>
        </authorList>
    </citation>
    <scope>NUCLEOTIDE SEQUENCE</scope>
</reference>
<dbReference type="SUPFAM" id="SSF56235">
    <property type="entry name" value="N-terminal nucleophile aminohydrolases (Ntn hydrolases)"/>
    <property type="match status" value="1"/>
</dbReference>
<organism evidence="1">
    <name type="scientific">marine metagenome</name>
    <dbReference type="NCBI Taxonomy" id="408172"/>
    <lineage>
        <taxon>unclassified sequences</taxon>
        <taxon>metagenomes</taxon>
        <taxon>ecological metagenomes</taxon>
    </lineage>
</organism>
<dbReference type="Gene3D" id="3.60.20.10">
    <property type="entry name" value="Glutamine Phosphoribosylpyrophosphate, subunit 1, domain 1"/>
    <property type="match status" value="1"/>
</dbReference>
<dbReference type="PANTHER" id="PTHR39328:SF1">
    <property type="entry name" value="BLL2871 PROTEIN"/>
    <property type="match status" value="1"/>
</dbReference>
<sequence>MTFSIVVCDPESKKLGVAVATCHLAVGALVPHLKSGIGAIATQAATNPYLGLKGLDKMSQGYSLKDSLVTSLNEDLAKDSRQLHGVDFSGNAWAWTGKNTVEWSGHKFGKNFSLAGNMLAGEKVLEACYEVIKSRNNEPIEEILLQGLKAGEAAGGDVRGRQSAALLTIKDQPFPFCNLRVDDNRDPISELEHLLQEFRRPYYQEFIDAIPNR</sequence>
<dbReference type="InterPro" id="IPR029055">
    <property type="entry name" value="Ntn_hydrolases_N"/>
</dbReference>